<accession>A0A6N7VEM0</accession>
<comment type="caution">
    <text evidence="1">The sequence shown here is derived from an EMBL/GenBank/DDBJ whole genome shotgun (WGS) entry which is preliminary data.</text>
</comment>
<dbReference type="InterPro" id="IPR009343">
    <property type="entry name" value="DUF1002"/>
</dbReference>
<reference evidence="1 2" key="1">
    <citation type="submission" date="2019-08" db="EMBL/GenBank/DDBJ databases">
        <title>In-depth cultivation of the pig gut microbiome towards novel bacterial diversity and tailored functional studies.</title>
        <authorList>
            <person name="Wylensek D."/>
            <person name="Hitch T.C.A."/>
            <person name="Clavel T."/>
        </authorList>
    </citation>
    <scope>NUCLEOTIDE SEQUENCE [LARGE SCALE GENOMIC DNA]</scope>
    <source>
        <strain evidence="1 2">WCA-380-WT-2B</strain>
    </source>
</reference>
<dbReference type="Pfam" id="PF06207">
    <property type="entry name" value="DUF1002"/>
    <property type="match status" value="1"/>
</dbReference>
<evidence type="ECO:0000313" key="1">
    <source>
        <dbReference type="EMBL" id="MSS77898.1"/>
    </source>
</evidence>
<organism evidence="1 2">
    <name type="scientific">Anaerococcus porci</name>
    <dbReference type="NCBI Taxonomy" id="2652269"/>
    <lineage>
        <taxon>Bacteria</taxon>
        <taxon>Bacillati</taxon>
        <taxon>Bacillota</taxon>
        <taxon>Tissierellia</taxon>
        <taxon>Tissierellales</taxon>
        <taxon>Peptoniphilaceae</taxon>
        <taxon>Anaerococcus</taxon>
    </lineage>
</organism>
<protein>
    <submittedName>
        <fullName evidence="1">DUF1002 domain-containing protein</fullName>
    </submittedName>
</protein>
<sequence>MKKTLENKILALILIFTIFVPSLVKAEQFDSNKQSYIYGAGLNESQIQEVRKKLDLSDDINIASVNANDLQRYLGYSTSDYDMISSVAVKKLPKGSGIKVDIKTPDYINSITEGQYTNAAITAGITDAEIKVASPKPVTGESALVGVYKAVELSGDNIDTERTKTAQEELGTLKKISEENSDNSSFDKGKLDQVVAEVKQDLQQYKEKNGQIADSNQIKMYIEDALKNVNMGDILSNNNIQILINYFEQYQETSAIDSQDVKENLKKFAGDVTEKGKKFYEDNKDEIDKVGNNIKESGLLDKIINFIKDIFNSLFGSNKSTE</sequence>
<dbReference type="AlphaFoldDB" id="A0A6N7VEM0"/>
<evidence type="ECO:0000313" key="2">
    <source>
        <dbReference type="Proteomes" id="UP000441925"/>
    </source>
</evidence>
<keyword evidence="2" id="KW-1185">Reference proteome</keyword>
<gene>
    <name evidence="1" type="ORF">FYJ26_05625</name>
</gene>
<dbReference type="EMBL" id="VULQ01000005">
    <property type="protein sequence ID" value="MSS77898.1"/>
    <property type="molecule type" value="Genomic_DNA"/>
</dbReference>
<dbReference type="RefSeq" id="WP_154540500.1">
    <property type="nucleotide sequence ID" value="NZ_VULQ01000005.1"/>
</dbReference>
<dbReference type="Proteomes" id="UP000441925">
    <property type="component" value="Unassembled WGS sequence"/>
</dbReference>
<name>A0A6N7VEM0_9FIRM</name>
<proteinExistence type="predicted"/>